<evidence type="ECO:0000313" key="2">
    <source>
        <dbReference type="Proteomes" id="UP000256485"/>
    </source>
</evidence>
<keyword evidence="1" id="KW-0808">Transferase</keyword>
<organism evidence="1 2">
    <name type="scientific">Thermasporomyces composti</name>
    <dbReference type="NCBI Taxonomy" id="696763"/>
    <lineage>
        <taxon>Bacteria</taxon>
        <taxon>Bacillati</taxon>
        <taxon>Actinomycetota</taxon>
        <taxon>Actinomycetes</taxon>
        <taxon>Propionibacteriales</taxon>
        <taxon>Nocardioidaceae</taxon>
        <taxon>Thermasporomyces</taxon>
    </lineage>
</organism>
<evidence type="ECO:0000313" key="1">
    <source>
        <dbReference type="EMBL" id="REF36879.1"/>
    </source>
</evidence>
<dbReference type="EMBL" id="QTUC01000001">
    <property type="protein sequence ID" value="REF36879.1"/>
    <property type="molecule type" value="Genomic_DNA"/>
</dbReference>
<comment type="caution">
    <text evidence="1">The sequence shown here is derived from an EMBL/GenBank/DDBJ whole genome shotgun (WGS) entry which is preliminary data.</text>
</comment>
<accession>A0A3D9V5Y3</accession>
<dbReference type="InterPro" id="IPR019646">
    <property type="entry name" value="Aminoglyc_AdlTrfase"/>
</dbReference>
<dbReference type="GO" id="GO:0016779">
    <property type="term" value="F:nucleotidyltransferase activity"/>
    <property type="evidence" value="ECO:0007669"/>
    <property type="project" value="UniProtKB-KW"/>
</dbReference>
<dbReference type="AlphaFoldDB" id="A0A3D9V5Y3"/>
<dbReference type="Proteomes" id="UP000256485">
    <property type="component" value="Unassembled WGS sequence"/>
</dbReference>
<protein>
    <submittedName>
        <fullName evidence="1">Aminoglycoside-2''-adenylyltransferase</fullName>
    </submittedName>
</protein>
<reference evidence="1 2" key="1">
    <citation type="submission" date="2018-08" db="EMBL/GenBank/DDBJ databases">
        <title>Sequencing the genomes of 1000 actinobacteria strains.</title>
        <authorList>
            <person name="Klenk H.-P."/>
        </authorList>
    </citation>
    <scope>NUCLEOTIDE SEQUENCE [LARGE SCALE GENOMIC DNA]</scope>
    <source>
        <strain evidence="1 2">DSM 22891</strain>
    </source>
</reference>
<dbReference type="Pfam" id="PF10706">
    <property type="entry name" value="Aminoglyc_resit"/>
    <property type="match status" value="1"/>
</dbReference>
<dbReference type="OrthoDB" id="9800567at2"/>
<keyword evidence="2" id="KW-1185">Reference proteome</keyword>
<sequence length="237" mass="26893">MIDGAKTSSFRRYARAVSDHPPGGVPLSPAERDALDAKWSSCWTPHEVARHLAGVSTPWYVAAGWALELFRGRQTREHEDLEIAVPAARFPEIRARFSGYVFDVVSGGRIWKNAPPEVLAATHQTWLRDPTTDNYLVDVFREPHDGDTWICRRDETIRLPYRDIIHHTADGIPYLAPELVLLFKAKYVRSKDQADFDATVPHMTPAQRETLAKLLARIHPGHQWAHSCDRGSDREGR</sequence>
<dbReference type="Gene3D" id="3.30.460.40">
    <property type="match status" value="1"/>
</dbReference>
<proteinExistence type="predicted"/>
<gene>
    <name evidence="1" type="ORF">DFJ64_2314</name>
</gene>
<name>A0A3D9V5Y3_THECX</name>
<keyword evidence="1" id="KW-0548">Nucleotidyltransferase</keyword>